<sequence length="89" mass="10070">MCLSWAKALDDKRVHILFIVIELLGWNSRYFPKTKMSGLSQAASRTLTRNSADLNSTRSPRSMRKGERQRDRMVAAGGRLKKSSKSKAD</sequence>
<feature type="region of interest" description="Disordered" evidence="1">
    <location>
        <begin position="41"/>
        <end position="89"/>
    </location>
</feature>
<dbReference type="EMBL" id="CADEPI010000300">
    <property type="protein sequence ID" value="CAB3383202.1"/>
    <property type="molecule type" value="Genomic_DNA"/>
</dbReference>
<feature type="compositionally biased region" description="Basic and acidic residues" evidence="1">
    <location>
        <begin position="64"/>
        <end position="73"/>
    </location>
</feature>
<feature type="compositionally biased region" description="Polar residues" evidence="1">
    <location>
        <begin position="41"/>
        <end position="60"/>
    </location>
</feature>
<gene>
    <name evidence="2" type="ORF">CLODIP_2_CD15244</name>
</gene>
<reference evidence="2 3" key="1">
    <citation type="submission" date="2020-04" db="EMBL/GenBank/DDBJ databases">
        <authorList>
            <person name="Alioto T."/>
            <person name="Alioto T."/>
            <person name="Gomez Garrido J."/>
        </authorList>
    </citation>
    <scope>NUCLEOTIDE SEQUENCE [LARGE SCALE GENOMIC DNA]</scope>
</reference>
<dbReference type="Proteomes" id="UP000494165">
    <property type="component" value="Unassembled WGS sequence"/>
</dbReference>
<keyword evidence="3" id="KW-1185">Reference proteome</keyword>
<evidence type="ECO:0000313" key="3">
    <source>
        <dbReference type="Proteomes" id="UP000494165"/>
    </source>
</evidence>
<organism evidence="2 3">
    <name type="scientific">Cloeon dipterum</name>
    <dbReference type="NCBI Taxonomy" id="197152"/>
    <lineage>
        <taxon>Eukaryota</taxon>
        <taxon>Metazoa</taxon>
        <taxon>Ecdysozoa</taxon>
        <taxon>Arthropoda</taxon>
        <taxon>Hexapoda</taxon>
        <taxon>Insecta</taxon>
        <taxon>Pterygota</taxon>
        <taxon>Palaeoptera</taxon>
        <taxon>Ephemeroptera</taxon>
        <taxon>Pisciforma</taxon>
        <taxon>Baetidae</taxon>
        <taxon>Cloeon</taxon>
    </lineage>
</organism>
<proteinExistence type="predicted"/>
<evidence type="ECO:0000313" key="2">
    <source>
        <dbReference type="EMBL" id="CAB3383202.1"/>
    </source>
</evidence>
<feature type="compositionally biased region" description="Basic residues" evidence="1">
    <location>
        <begin position="79"/>
        <end position="89"/>
    </location>
</feature>
<comment type="caution">
    <text evidence="2">The sequence shown here is derived from an EMBL/GenBank/DDBJ whole genome shotgun (WGS) entry which is preliminary data.</text>
</comment>
<protein>
    <submittedName>
        <fullName evidence="2">Uncharacterized protein</fullName>
    </submittedName>
</protein>
<accession>A0A8S1DRP7</accession>
<dbReference type="AlphaFoldDB" id="A0A8S1DRP7"/>
<name>A0A8S1DRP7_9INSE</name>
<evidence type="ECO:0000256" key="1">
    <source>
        <dbReference type="SAM" id="MobiDB-lite"/>
    </source>
</evidence>